<reference evidence="1 2" key="1">
    <citation type="submission" date="2018-05" db="EMBL/GenBank/DDBJ databases">
        <title>Draft genome sequence of Scytalidium lignicola DSM 105466, a ubiquitous saprotrophic fungus.</title>
        <authorList>
            <person name="Buettner E."/>
            <person name="Gebauer A.M."/>
            <person name="Hofrichter M."/>
            <person name="Liers C."/>
            <person name="Kellner H."/>
        </authorList>
    </citation>
    <scope>NUCLEOTIDE SEQUENCE [LARGE SCALE GENOMIC DNA]</scope>
    <source>
        <strain evidence="1 2">DSM 105466</strain>
    </source>
</reference>
<comment type="caution">
    <text evidence="1">The sequence shown here is derived from an EMBL/GenBank/DDBJ whole genome shotgun (WGS) entry which is preliminary data.</text>
</comment>
<evidence type="ECO:0000313" key="2">
    <source>
        <dbReference type="Proteomes" id="UP000258309"/>
    </source>
</evidence>
<keyword evidence="2" id="KW-1185">Reference proteome</keyword>
<dbReference type="OrthoDB" id="5427059at2759"/>
<evidence type="ECO:0000313" key="1">
    <source>
        <dbReference type="EMBL" id="RFU29827.1"/>
    </source>
</evidence>
<proteinExistence type="predicted"/>
<name>A0A3E2H952_SCYLI</name>
<dbReference type="EMBL" id="NCSJ02000116">
    <property type="protein sequence ID" value="RFU29827.1"/>
    <property type="molecule type" value="Genomic_DNA"/>
</dbReference>
<accession>A0A3E2H952</accession>
<sequence length="349" mass="39772">MTHPHDDAAQTDFHYLSISRGQQAKESVASSVTTVPVADSSHCVPTMTCKASLDELPNELKVSILLYMHNIPTLQALVQSSSSYHEVYIIQRRLILSTVLSRDIPAEVLPDALAVQHASKIPFQTQDQRKIDIESAISQYKSQRTLFSPVTLRCLEIDCLTSLARLQSIIVDVNSDFCRSTLPLCPLNKEDMCDAELSGLCRSYPPKESYDCWKMDTAEESLSLGLAFLRRVLRAPSKLERAHLLKGNTGTWGTRFLSSALEQEPYDFMFPTDANEAYDAEEQLLFGSDSDVDSPNAAWPWSSDYKVDVWYFQIWKRGLRKWAYVMWDCDRLQRWNILDMNADEARRLE</sequence>
<organism evidence="1 2">
    <name type="scientific">Scytalidium lignicola</name>
    <name type="common">Hyphomycete</name>
    <dbReference type="NCBI Taxonomy" id="5539"/>
    <lineage>
        <taxon>Eukaryota</taxon>
        <taxon>Fungi</taxon>
        <taxon>Dikarya</taxon>
        <taxon>Ascomycota</taxon>
        <taxon>Pezizomycotina</taxon>
        <taxon>Leotiomycetes</taxon>
        <taxon>Leotiomycetes incertae sedis</taxon>
        <taxon>Scytalidium</taxon>
    </lineage>
</organism>
<gene>
    <name evidence="1" type="ORF">B7463_g6496</name>
</gene>
<dbReference type="AlphaFoldDB" id="A0A3E2H952"/>
<feature type="non-terminal residue" evidence="1">
    <location>
        <position position="349"/>
    </location>
</feature>
<feature type="non-terminal residue" evidence="1">
    <location>
        <position position="1"/>
    </location>
</feature>
<dbReference type="Proteomes" id="UP000258309">
    <property type="component" value="Unassembled WGS sequence"/>
</dbReference>
<protein>
    <submittedName>
        <fullName evidence="1">Uncharacterized protein</fullName>
    </submittedName>
</protein>